<dbReference type="AlphaFoldDB" id="A0A2V2WS10"/>
<dbReference type="VEuPathDB" id="TriTrypDB:TcG_04821"/>
<dbReference type="EMBL" id="PRFC01000060">
    <property type="protein sequence ID" value="PWV11408.1"/>
    <property type="molecule type" value="Genomic_DNA"/>
</dbReference>
<proteinExistence type="predicted"/>
<keyword evidence="2" id="KW-0647">Proteasome</keyword>
<sequence length="190" mass="21815">MGLRSQAARTYLEKHFESFPDCGLDELIMHALKALAAATSGGAELNIKNTTIAIVGKGTPFMVLTEEAARKYLDGFKMRPEDIPPAPEAEEEETLQERSLMWRSERDQRQRMSMKAFMITIIIMIIIFSPCFFHSPYFYLLSHRSVHRVIHPNGIFSKKNPTKKKKRVSKSINYIYTYIYILNVGGFCTQ</sequence>
<evidence type="ECO:0000256" key="1">
    <source>
        <dbReference type="SAM" id="Phobius"/>
    </source>
</evidence>
<dbReference type="VEuPathDB" id="TriTrypDB:TcBrA4_0016650"/>
<keyword evidence="1" id="KW-0812">Transmembrane</keyword>
<dbReference type="GO" id="GO:0051603">
    <property type="term" value="P:proteolysis involved in protein catabolic process"/>
    <property type="evidence" value="ECO:0007669"/>
    <property type="project" value="InterPro"/>
</dbReference>
<dbReference type="Gene3D" id="3.60.20.10">
    <property type="entry name" value="Glutamine Phosphoribosylpyrophosphate, subunit 1, domain 1"/>
    <property type="match status" value="1"/>
</dbReference>
<dbReference type="InterPro" id="IPR001353">
    <property type="entry name" value="Proteasome_sua/b"/>
</dbReference>
<dbReference type="SUPFAM" id="SSF56235">
    <property type="entry name" value="N-terminal nucleophile aminohydrolases (Ntn hydrolases)"/>
    <property type="match status" value="1"/>
</dbReference>
<dbReference type="VEuPathDB" id="TriTrypDB:Tc_MARK_3684"/>
<dbReference type="VEuPathDB" id="TriTrypDB:ECC02_001861"/>
<evidence type="ECO:0000313" key="3">
    <source>
        <dbReference type="Proteomes" id="UP000246078"/>
    </source>
</evidence>
<gene>
    <name evidence="2" type="ORF">C3747_60g92</name>
</gene>
<dbReference type="VEuPathDB" id="TriTrypDB:C3747_60g92"/>
<dbReference type="Proteomes" id="UP000246078">
    <property type="component" value="Unassembled WGS sequence"/>
</dbReference>
<dbReference type="VEuPathDB" id="TriTrypDB:TcCLB.506167.40"/>
<keyword evidence="1" id="KW-1133">Transmembrane helix</keyword>
<dbReference type="VEuPathDB" id="TriTrypDB:TCDM_03196"/>
<reference evidence="2 3" key="1">
    <citation type="journal article" date="2018" name="Microb. Genom.">
        <title>Expanding an expanded genome: long-read sequencing of Trypanosoma cruzi.</title>
        <authorList>
            <person name="Berna L."/>
            <person name="Rodriguez M."/>
            <person name="Chiribao M.L."/>
            <person name="Parodi-Talice A."/>
            <person name="Pita S."/>
            <person name="Rijo G."/>
            <person name="Alvarez-Valin F."/>
            <person name="Robello C."/>
        </authorList>
    </citation>
    <scope>NUCLEOTIDE SEQUENCE [LARGE SCALE GENOMIC DNA]</scope>
    <source>
        <strain evidence="2 3">TCC</strain>
    </source>
</reference>
<keyword evidence="1" id="KW-0472">Membrane</keyword>
<dbReference type="Pfam" id="PF00227">
    <property type="entry name" value="Proteasome"/>
    <property type="match status" value="1"/>
</dbReference>
<comment type="caution">
    <text evidence="2">The sequence shown here is derived from an EMBL/GenBank/DDBJ whole genome shotgun (WGS) entry which is preliminary data.</text>
</comment>
<accession>A0A2V2WS10</accession>
<dbReference type="GO" id="GO:0005839">
    <property type="term" value="C:proteasome core complex"/>
    <property type="evidence" value="ECO:0007669"/>
    <property type="project" value="InterPro"/>
</dbReference>
<dbReference type="VEuPathDB" id="TriTrypDB:TcCLB.506327.10"/>
<organism evidence="2 3">
    <name type="scientific">Trypanosoma cruzi</name>
    <dbReference type="NCBI Taxonomy" id="5693"/>
    <lineage>
        <taxon>Eukaryota</taxon>
        <taxon>Discoba</taxon>
        <taxon>Euglenozoa</taxon>
        <taxon>Kinetoplastea</taxon>
        <taxon>Metakinetoplastina</taxon>
        <taxon>Trypanosomatida</taxon>
        <taxon>Trypanosomatidae</taxon>
        <taxon>Trypanosoma</taxon>
        <taxon>Schizotrypanum</taxon>
    </lineage>
</organism>
<dbReference type="VEuPathDB" id="TriTrypDB:TcCL_NonESM05589"/>
<protein>
    <submittedName>
        <fullName evidence="2">Putative proteasome subunit alpha type-1</fullName>
    </submittedName>
</protein>
<dbReference type="VEuPathDB" id="TriTrypDB:BCY84_10829"/>
<dbReference type="VEuPathDB" id="TriTrypDB:C4B63_48g135"/>
<evidence type="ECO:0000313" key="2">
    <source>
        <dbReference type="EMBL" id="PWV11408.1"/>
    </source>
</evidence>
<name>A0A2V2WS10_TRYCR</name>
<feature type="transmembrane region" description="Helical" evidence="1">
    <location>
        <begin position="116"/>
        <end position="140"/>
    </location>
</feature>
<dbReference type="InterPro" id="IPR029055">
    <property type="entry name" value="Ntn_hydrolases_N"/>
</dbReference>
<dbReference type="VEuPathDB" id="TriTrypDB:TCSYLVIO_004937"/>